<dbReference type="EMBL" id="OU899035">
    <property type="protein sequence ID" value="CAH1721512.1"/>
    <property type="molecule type" value="Genomic_DNA"/>
</dbReference>
<keyword evidence="1" id="KW-1133">Transmembrane helix</keyword>
<reference evidence="2" key="1">
    <citation type="submission" date="2022-02" db="EMBL/GenBank/DDBJ databases">
        <authorList>
            <person name="King R."/>
        </authorList>
    </citation>
    <scope>NUCLEOTIDE SEQUENCE</scope>
</reference>
<accession>A0A9P0IX29</accession>
<gene>
    <name evidence="2" type="ORF">APHIGO_LOCUS4418</name>
</gene>
<name>A0A9P0IX29_APHGO</name>
<keyword evidence="3" id="KW-1185">Reference proteome</keyword>
<keyword evidence="1" id="KW-0812">Transmembrane</keyword>
<evidence type="ECO:0000313" key="3">
    <source>
        <dbReference type="Proteomes" id="UP001154329"/>
    </source>
</evidence>
<evidence type="ECO:0000313" key="2">
    <source>
        <dbReference type="EMBL" id="CAH1721512.1"/>
    </source>
</evidence>
<evidence type="ECO:0000256" key="1">
    <source>
        <dbReference type="SAM" id="Phobius"/>
    </source>
</evidence>
<dbReference type="Proteomes" id="UP001154329">
    <property type="component" value="Chromosome 2"/>
</dbReference>
<protein>
    <submittedName>
        <fullName evidence="2">Uncharacterized protein</fullName>
    </submittedName>
</protein>
<keyword evidence="1" id="KW-0472">Membrane</keyword>
<reference evidence="2" key="2">
    <citation type="submission" date="2022-10" db="EMBL/GenBank/DDBJ databases">
        <authorList>
            <consortium name="ENA_rothamsted_submissions"/>
            <consortium name="culmorum"/>
            <person name="King R."/>
        </authorList>
    </citation>
    <scope>NUCLEOTIDE SEQUENCE</scope>
</reference>
<feature type="transmembrane region" description="Helical" evidence="1">
    <location>
        <begin position="102"/>
        <end position="128"/>
    </location>
</feature>
<proteinExistence type="predicted"/>
<sequence length="130" mass="15611">MTHVSNTRVIGYHILFCSPTFASDFHHHLLVNYCNYYNTAILQRFIRILYFYKYKKNNSKYRKHSFCQSPTNGSRTPCYKIFRFYSVFNAQQSPTSLRLAKFFSYIVFASNSLTCIVYYILLFFFLYICL</sequence>
<dbReference type="AlphaFoldDB" id="A0A9P0IX29"/>
<organism evidence="2 3">
    <name type="scientific">Aphis gossypii</name>
    <name type="common">Cotton aphid</name>
    <dbReference type="NCBI Taxonomy" id="80765"/>
    <lineage>
        <taxon>Eukaryota</taxon>
        <taxon>Metazoa</taxon>
        <taxon>Ecdysozoa</taxon>
        <taxon>Arthropoda</taxon>
        <taxon>Hexapoda</taxon>
        <taxon>Insecta</taxon>
        <taxon>Pterygota</taxon>
        <taxon>Neoptera</taxon>
        <taxon>Paraneoptera</taxon>
        <taxon>Hemiptera</taxon>
        <taxon>Sternorrhyncha</taxon>
        <taxon>Aphidomorpha</taxon>
        <taxon>Aphidoidea</taxon>
        <taxon>Aphididae</taxon>
        <taxon>Aphidini</taxon>
        <taxon>Aphis</taxon>
        <taxon>Aphis</taxon>
    </lineage>
</organism>